<dbReference type="Ensembl" id="ENSECRT00000028964.1">
    <property type="protein sequence ID" value="ENSECRP00000028370.1"/>
    <property type="gene ID" value="ENSECRG00000019193.1"/>
</dbReference>
<reference evidence="4" key="2">
    <citation type="submission" date="2025-09" db="UniProtKB">
        <authorList>
            <consortium name="Ensembl"/>
        </authorList>
    </citation>
    <scope>IDENTIFICATION</scope>
</reference>
<dbReference type="GO" id="GO:0005615">
    <property type="term" value="C:extracellular space"/>
    <property type="evidence" value="ECO:0007669"/>
    <property type="project" value="InterPro"/>
</dbReference>
<evidence type="ECO:0000256" key="2">
    <source>
        <dbReference type="ARBA" id="ARBA00010448"/>
    </source>
</evidence>
<reference evidence="4" key="1">
    <citation type="submission" date="2025-08" db="UniProtKB">
        <authorList>
            <consortium name="Ensembl"/>
        </authorList>
    </citation>
    <scope>IDENTIFICATION</scope>
</reference>
<name>A0A8C4TA56_ERPCA</name>
<dbReference type="Proteomes" id="UP000694620">
    <property type="component" value="Unassembled WGS sequence"/>
</dbReference>
<protein>
    <submittedName>
        <fullName evidence="4">Uncharacterized protein</fullName>
    </submittedName>
</protein>
<dbReference type="SUPFAM" id="SSF50353">
    <property type="entry name" value="Cytokine"/>
    <property type="match status" value="1"/>
</dbReference>
<evidence type="ECO:0000256" key="1">
    <source>
        <dbReference type="ARBA" id="ARBA00004613"/>
    </source>
</evidence>
<comment type="subcellular location">
    <subcellularLocation>
        <location evidence="1">Secreted</location>
    </subcellularLocation>
</comment>
<dbReference type="InterPro" id="IPR000975">
    <property type="entry name" value="IL-1_fam"/>
</dbReference>
<dbReference type="GO" id="GO:0005125">
    <property type="term" value="F:cytokine activity"/>
    <property type="evidence" value="ECO:0007669"/>
    <property type="project" value="InterPro"/>
</dbReference>
<evidence type="ECO:0000256" key="3">
    <source>
        <dbReference type="ARBA" id="ARBA00022525"/>
    </source>
</evidence>
<keyword evidence="5" id="KW-1185">Reference proteome</keyword>
<dbReference type="Gene3D" id="2.80.10.50">
    <property type="match status" value="1"/>
</dbReference>
<proteinExistence type="inferred from homology"/>
<dbReference type="AlphaFoldDB" id="A0A8C4TA56"/>
<dbReference type="InterPro" id="IPR008996">
    <property type="entry name" value="IL1/FGF"/>
</dbReference>
<keyword evidence="3" id="KW-0964">Secreted</keyword>
<evidence type="ECO:0000313" key="4">
    <source>
        <dbReference type="Ensembl" id="ENSECRP00000028370.1"/>
    </source>
</evidence>
<comment type="similarity">
    <text evidence="2">Belongs to the IL-1 family.</text>
</comment>
<evidence type="ECO:0000313" key="5">
    <source>
        <dbReference type="Proteomes" id="UP000694620"/>
    </source>
</evidence>
<organism evidence="4 5">
    <name type="scientific">Erpetoichthys calabaricus</name>
    <name type="common">Rope fish</name>
    <name type="synonym">Calamoichthys calabaricus</name>
    <dbReference type="NCBI Taxonomy" id="27687"/>
    <lineage>
        <taxon>Eukaryota</taxon>
        <taxon>Metazoa</taxon>
        <taxon>Chordata</taxon>
        <taxon>Craniata</taxon>
        <taxon>Vertebrata</taxon>
        <taxon>Euteleostomi</taxon>
        <taxon>Actinopterygii</taxon>
        <taxon>Polypteriformes</taxon>
        <taxon>Polypteridae</taxon>
        <taxon>Erpetoichthys</taxon>
    </lineage>
</organism>
<accession>A0A8C4TA56</accession>
<sequence>MSCQRDKLILETGILFFTFAETNKFKIQKYRSTDSSPTKHKGIPVTVQVTKDCITYTIACVEDGNNKKESIPTSIKSDSYDVIFHLKSVSHLVGTYQFESAKWDRWFLACEKQTNPELYKLTVKQIGTDEVDSNKEYSHLTIEDETGNTS</sequence>
<dbReference type="GO" id="GO:0006954">
    <property type="term" value="P:inflammatory response"/>
    <property type="evidence" value="ECO:0007669"/>
    <property type="project" value="InterPro"/>
</dbReference>
<dbReference type="GO" id="GO:0006955">
    <property type="term" value="P:immune response"/>
    <property type="evidence" value="ECO:0007669"/>
    <property type="project" value="InterPro"/>
</dbReference>
<dbReference type="Pfam" id="PF00340">
    <property type="entry name" value="IL1"/>
    <property type="match status" value="1"/>
</dbReference>